<feature type="domain" description="DUF4145" evidence="1">
    <location>
        <begin position="102"/>
        <end position="189"/>
    </location>
</feature>
<gene>
    <name evidence="2" type="ORF">QLQ87_01655</name>
</gene>
<organism evidence="2 3">
    <name type="scientific">Aeromonas salmonicida</name>
    <dbReference type="NCBI Taxonomy" id="645"/>
    <lineage>
        <taxon>Bacteria</taxon>
        <taxon>Pseudomonadati</taxon>
        <taxon>Pseudomonadota</taxon>
        <taxon>Gammaproteobacteria</taxon>
        <taxon>Aeromonadales</taxon>
        <taxon>Aeromonadaceae</taxon>
        <taxon>Aeromonas</taxon>
    </lineage>
</organism>
<accession>A0AAX3VW87</accession>
<sequence>MKIVKAHCNKCLHETKHFVVAERKNSGSAPADPHDPYDQYEVSWCTTYTMLECCGCESVSLKREFYFSEWDAMEVEYYPPQVSRQLPRWYEELPGEMDELLQEVYSALHADSRRLALMGARALVDIYMNEQLGDIGGFAKKLSTLEERGLINKLNKEYLEAALDAGHAAAHRAHKARVAEVNQVIDIVENLLQNYILKEAAKNLKAKTPSR</sequence>
<dbReference type="Pfam" id="PF13643">
    <property type="entry name" value="DUF4145"/>
    <property type="match status" value="1"/>
</dbReference>
<proteinExistence type="predicted"/>
<dbReference type="AlphaFoldDB" id="A0AAX3VW87"/>
<protein>
    <submittedName>
        <fullName evidence="2">DUF4145 domain-containing protein</fullName>
    </submittedName>
</protein>
<reference evidence="2" key="1">
    <citation type="submission" date="2023-05" db="EMBL/GenBank/DDBJ databases">
        <title>Aeromonas salmonicida 57, complete genome.</title>
        <authorList>
            <person name="Shao L."/>
        </authorList>
    </citation>
    <scope>NUCLEOTIDE SEQUENCE</scope>
    <source>
        <strain evidence="2">57</strain>
    </source>
</reference>
<dbReference type="InterPro" id="IPR025285">
    <property type="entry name" value="DUF4145"/>
</dbReference>
<evidence type="ECO:0000313" key="3">
    <source>
        <dbReference type="Proteomes" id="UP001239426"/>
    </source>
</evidence>
<dbReference type="EMBL" id="CP124841">
    <property type="protein sequence ID" value="WHF37098.1"/>
    <property type="molecule type" value="Genomic_DNA"/>
</dbReference>
<dbReference type="RefSeq" id="WP_282684035.1">
    <property type="nucleotide sequence ID" value="NZ_CP124841.1"/>
</dbReference>
<dbReference type="Proteomes" id="UP001239426">
    <property type="component" value="Chromosome"/>
</dbReference>
<name>A0AAX3VW87_AERSA</name>
<evidence type="ECO:0000313" key="2">
    <source>
        <dbReference type="EMBL" id="WHF37098.1"/>
    </source>
</evidence>
<evidence type="ECO:0000259" key="1">
    <source>
        <dbReference type="Pfam" id="PF13643"/>
    </source>
</evidence>